<sequence>MDPHMPDFIESYKYADLDALIELFGHLRAANPTARVHIRVGSEMGPDEYANHLVLLGGVDWNQVTAILLPEIELVVRQLQRPEESNPGAFEVGEGEQREVLSPVLRRSGEHDVLREDVAHFYRSTNPFNVKRTITICNGMYQRGTLGVVRALTDEEFRKRNDHYIHTRFAGADTFSIISRVRVVNGVVITPDWTMAADRLHEWPAERSDAR</sequence>
<dbReference type="AlphaFoldDB" id="A0A4V3FU36"/>
<protein>
    <submittedName>
        <fullName evidence="1">Uncharacterized protein</fullName>
    </submittedName>
</protein>
<accession>A0A4V3FU36</accession>
<evidence type="ECO:0000313" key="2">
    <source>
        <dbReference type="Proteomes" id="UP000294927"/>
    </source>
</evidence>
<gene>
    <name evidence="1" type="ORF">CLV71_104179</name>
</gene>
<evidence type="ECO:0000313" key="1">
    <source>
        <dbReference type="EMBL" id="TDV53711.1"/>
    </source>
</evidence>
<proteinExistence type="predicted"/>
<keyword evidence="2" id="KW-1185">Reference proteome</keyword>
<dbReference type="Proteomes" id="UP000294927">
    <property type="component" value="Unassembled WGS sequence"/>
</dbReference>
<name>A0A4V3FU36_9PSEU</name>
<reference evidence="1 2" key="1">
    <citation type="submission" date="2019-03" db="EMBL/GenBank/DDBJ databases">
        <title>Genomic Encyclopedia of Archaeal and Bacterial Type Strains, Phase II (KMG-II): from individual species to whole genera.</title>
        <authorList>
            <person name="Goeker M."/>
        </authorList>
    </citation>
    <scope>NUCLEOTIDE SEQUENCE [LARGE SCALE GENOMIC DNA]</scope>
    <source>
        <strain evidence="1 2">DSM 45499</strain>
    </source>
</reference>
<dbReference type="EMBL" id="SOCP01000004">
    <property type="protein sequence ID" value="TDV53711.1"/>
    <property type="molecule type" value="Genomic_DNA"/>
</dbReference>
<organism evidence="1 2">
    <name type="scientific">Actinophytocola oryzae</name>
    <dbReference type="NCBI Taxonomy" id="502181"/>
    <lineage>
        <taxon>Bacteria</taxon>
        <taxon>Bacillati</taxon>
        <taxon>Actinomycetota</taxon>
        <taxon>Actinomycetes</taxon>
        <taxon>Pseudonocardiales</taxon>
        <taxon>Pseudonocardiaceae</taxon>
    </lineage>
</organism>
<comment type="caution">
    <text evidence="1">The sequence shown here is derived from an EMBL/GenBank/DDBJ whole genome shotgun (WGS) entry which is preliminary data.</text>
</comment>